<comment type="caution">
    <text evidence="2">The sequence shown here is derived from an EMBL/GenBank/DDBJ whole genome shotgun (WGS) entry which is preliminary data.</text>
</comment>
<dbReference type="PANTHER" id="PTHR36110">
    <property type="entry name" value="RING-CLEAVING DIOXYGENASE MHQE-RELATED"/>
    <property type="match status" value="1"/>
</dbReference>
<dbReference type="Gene3D" id="3.10.180.10">
    <property type="entry name" value="2,3-Dihydroxybiphenyl 1,2-Dioxygenase, domain 1"/>
    <property type="match status" value="2"/>
</dbReference>
<keyword evidence="3" id="KW-1185">Reference proteome</keyword>
<proteinExistence type="predicted"/>
<dbReference type="PANTHER" id="PTHR36110:SF4">
    <property type="entry name" value="RING-CLEAVING DIOXYGENASE MHQA-RELATED"/>
    <property type="match status" value="1"/>
</dbReference>
<reference evidence="2 3" key="1">
    <citation type="submission" date="2018-08" db="EMBL/GenBank/DDBJ databases">
        <title>Fulvimarina sp. 85, whole genome shotgun sequence.</title>
        <authorList>
            <person name="Tuo L."/>
        </authorList>
    </citation>
    <scope>NUCLEOTIDE SEQUENCE [LARGE SCALE GENOMIC DNA]</scope>
    <source>
        <strain evidence="2 3">85</strain>
    </source>
</reference>
<evidence type="ECO:0000313" key="3">
    <source>
        <dbReference type="Proteomes" id="UP000264310"/>
    </source>
</evidence>
<sequence>MSLKLTGFHHLTAITANAPRNLVFYRDVLGLRLVKKTVNQDDTSAYHLFYADEEGSAGTDITFFDWPAAPETRGTGSVSRTGLRVKGEDALDYWRVRLGDAGVQVAEKRVVDGRMVLDFEDPEGQRLRLVADDRGPDGVPRTASEVPAGHQIQGLGSICLSVRDLEPTARVLTEVLEMTDARSYEDAGRTVHVFSMSEGGSETELHVMVDPGAPPARQGSGGVHHVAFRTPDRAALTAWTERLRGYRVPSSGEVERFYFRSLYFRIPAGILFEIATDGPGFDADEPMETMGQSLALPPFLEPRRAAIEASLEPLETAS</sequence>
<dbReference type="OrthoDB" id="9785698at2"/>
<dbReference type="RefSeq" id="WP_116682907.1">
    <property type="nucleotide sequence ID" value="NZ_QURL01000003.1"/>
</dbReference>
<dbReference type="InterPro" id="IPR052537">
    <property type="entry name" value="Extradiol_RC_dioxygenase"/>
</dbReference>
<organism evidence="2 3">
    <name type="scientific">Fulvimarina endophytica</name>
    <dbReference type="NCBI Taxonomy" id="2293836"/>
    <lineage>
        <taxon>Bacteria</taxon>
        <taxon>Pseudomonadati</taxon>
        <taxon>Pseudomonadota</taxon>
        <taxon>Alphaproteobacteria</taxon>
        <taxon>Hyphomicrobiales</taxon>
        <taxon>Aurantimonadaceae</taxon>
        <taxon>Fulvimarina</taxon>
    </lineage>
</organism>
<feature type="domain" description="VOC" evidence="1">
    <location>
        <begin position="7"/>
        <end position="132"/>
    </location>
</feature>
<dbReference type="EMBL" id="QURL01000003">
    <property type="protein sequence ID" value="RFC64492.1"/>
    <property type="molecule type" value="Genomic_DNA"/>
</dbReference>
<dbReference type="SUPFAM" id="SSF54593">
    <property type="entry name" value="Glyoxalase/Bleomycin resistance protein/Dihydroxybiphenyl dioxygenase"/>
    <property type="match status" value="1"/>
</dbReference>
<evidence type="ECO:0000259" key="1">
    <source>
        <dbReference type="PROSITE" id="PS51819"/>
    </source>
</evidence>
<protein>
    <submittedName>
        <fullName evidence="2">Ring-cleaving dioxygenase</fullName>
    </submittedName>
</protein>
<keyword evidence="2" id="KW-0560">Oxidoreductase</keyword>
<dbReference type="CDD" id="cd08347">
    <property type="entry name" value="PcpA_C_like"/>
    <property type="match status" value="1"/>
</dbReference>
<dbReference type="PROSITE" id="PS51819">
    <property type="entry name" value="VOC"/>
    <property type="match status" value="2"/>
</dbReference>
<evidence type="ECO:0000313" key="2">
    <source>
        <dbReference type="EMBL" id="RFC64492.1"/>
    </source>
</evidence>
<dbReference type="InterPro" id="IPR004360">
    <property type="entry name" value="Glyas_Fos-R_dOase_dom"/>
</dbReference>
<name>A0A371X5J1_9HYPH</name>
<dbReference type="Pfam" id="PF00903">
    <property type="entry name" value="Glyoxalase"/>
    <property type="match status" value="2"/>
</dbReference>
<accession>A0A371X5J1</accession>
<feature type="domain" description="VOC" evidence="1">
    <location>
        <begin position="154"/>
        <end position="277"/>
    </location>
</feature>
<dbReference type="InterPro" id="IPR037523">
    <property type="entry name" value="VOC_core"/>
</dbReference>
<dbReference type="InterPro" id="IPR029068">
    <property type="entry name" value="Glyas_Bleomycin-R_OHBP_Dase"/>
</dbReference>
<dbReference type="GO" id="GO:0051213">
    <property type="term" value="F:dioxygenase activity"/>
    <property type="evidence" value="ECO:0007669"/>
    <property type="project" value="UniProtKB-KW"/>
</dbReference>
<dbReference type="AlphaFoldDB" id="A0A371X5J1"/>
<dbReference type="Proteomes" id="UP000264310">
    <property type="component" value="Unassembled WGS sequence"/>
</dbReference>
<keyword evidence="2" id="KW-0223">Dioxygenase</keyword>
<gene>
    <name evidence="2" type="ORF">DYI37_09350</name>
</gene>